<feature type="region of interest" description="Disordered" evidence="1">
    <location>
        <begin position="118"/>
        <end position="143"/>
    </location>
</feature>
<dbReference type="EMBL" id="JAWQEG010006294">
    <property type="protein sequence ID" value="KAK3855236.1"/>
    <property type="molecule type" value="Genomic_DNA"/>
</dbReference>
<organism evidence="2 3">
    <name type="scientific">Petrolisthes cinctipes</name>
    <name type="common">Flat porcelain crab</name>
    <dbReference type="NCBI Taxonomy" id="88211"/>
    <lineage>
        <taxon>Eukaryota</taxon>
        <taxon>Metazoa</taxon>
        <taxon>Ecdysozoa</taxon>
        <taxon>Arthropoda</taxon>
        <taxon>Crustacea</taxon>
        <taxon>Multicrustacea</taxon>
        <taxon>Malacostraca</taxon>
        <taxon>Eumalacostraca</taxon>
        <taxon>Eucarida</taxon>
        <taxon>Decapoda</taxon>
        <taxon>Pleocyemata</taxon>
        <taxon>Anomura</taxon>
        <taxon>Galatheoidea</taxon>
        <taxon>Porcellanidae</taxon>
        <taxon>Petrolisthes</taxon>
    </lineage>
</organism>
<name>A0AAE1EN37_PETCI</name>
<evidence type="ECO:0000313" key="3">
    <source>
        <dbReference type="Proteomes" id="UP001286313"/>
    </source>
</evidence>
<feature type="region of interest" description="Disordered" evidence="1">
    <location>
        <begin position="1"/>
        <end position="104"/>
    </location>
</feature>
<feature type="compositionally biased region" description="Pro residues" evidence="1">
    <location>
        <begin position="9"/>
        <end position="19"/>
    </location>
</feature>
<protein>
    <recommendedName>
        <fullName evidence="4">PiggyBac transposable element-derived protein 4</fullName>
    </recommendedName>
</protein>
<gene>
    <name evidence="2" type="ORF">Pcinc_038351</name>
</gene>
<accession>A0AAE1EN37</accession>
<comment type="caution">
    <text evidence="2">The sequence shown here is derived from an EMBL/GenBank/DDBJ whole genome shotgun (WGS) entry which is preliminary data.</text>
</comment>
<dbReference type="AlphaFoldDB" id="A0AAE1EN37"/>
<keyword evidence="3" id="KW-1185">Reference proteome</keyword>
<sequence>MQVFMKGPPASPPLRPIQPKPSQESTGPTSGGGGGPASTTTTGGPDSISGGVGGGIKKEVPLIRLTPSEDNNTGPTSRTGGPQAQQIGGPTSRTTGGGPQQLGGHTVLVQSVSQDSGLDSGIHLRASEGLTPGPTRTPSSAPGHCPVLRQGPALGCNFCWNSTDLQGRVLRRKTKYHCPECRTNLCIVPCFHEYHKQIERVHDTDKQITKILTKTGSM</sequence>
<evidence type="ECO:0008006" key="4">
    <source>
        <dbReference type="Google" id="ProtNLM"/>
    </source>
</evidence>
<evidence type="ECO:0000256" key="1">
    <source>
        <dbReference type="SAM" id="MobiDB-lite"/>
    </source>
</evidence>
<proteinExistence type="predicted"/>
<reference evidence="2" key="1">
    <citation type="submission" date="2023-10" db="EMBL/GenBank/DDBJ databases">
        <title>Genome assemblies of two species of porcelain crab, Petrolisthes cinctipes and Petrolisthes manimaculis (Anomura: Porcellanidae).</title>
        <authorList>
            <person name="Angst P."/>
        </authorList>
    </citation>
    <scope>NUCLEOTIDE SEQUENCE</scope>
    <source>
        <strain evidence="2">PB745_01</strain>
        <tissue evidence="2">Gill</tissue>
    </source>
</reference>
<feature type="compositionally biased region" description="Polar residues" evidence="1">
    <location>
        <begin position="68"/>
        <end position="86"/>
    </location>
</feature>
<feature type="compositionally biased region" description="Low complexity" evidence="1">
    <location>
        <begin position="37"/>
        <end position="49"/>
    </location>
</feature>
<evidence type="ECO:0000313" key="2">
    <source>
        <dbReference type="EMBL" id="KAK3855236.1"/>
    </source>
</evidence>
<dbReference type="Proteomes" id="UP001286313">
    <property type="component" value="Unassembled WGS sequence"/>
</dbReference>